<dbReference type="Proteomes" id="UP001194696">
    <property type="component" value="Unassembled WGS sequence"/>
</dbReference>
<evidence type="ECO:0000259" key="10">
    <source>
        <dbReference type="SMART" id="SM00387"/>
    </source>
</evidence>
<keyword evidence="2" id="KW-0597">Phosphoprotein</keyword>
<evidence type="ECO:0000256" key="4">
    <source>
        <dbReference type="ARBA" id="ARBA00022741"/>
    </source>
</evidence>
<feature type="region of interest" description="Disordered" evidence="9">
    <location>
        <begin position="292"/>
        <end position="343"/>
    </location>
</feature>
<keyword evidence="6 8" id="KW-0067">ATP-binding</keyword>
<dbReference type="Gene3D" id="3.30.565.10">
    <property type="entry name" value="Histidine kinase-like ATPase, C-terminal domain"/>
    <property type="match status" value="1"/>
</dbReference>
<evidence type="ECO:0000256" key="5">
    <source>
        <dbReference type="ARBA" id="ARBA00022777"/>
    </source>
</evidence>
<dbReference type="Gene3D" id="1.20.140.20">
    <property type="entry name" value="Alpha-ketoacid/pyruvate dehydrogenase kinase, N-terminal domain"/>
    <property type="match status" value="1"/>
</dbReference>
<feature type="domain" description="Histidine kinase/HSP90-like ATPase" evidence="10">
    <location>
        <begin position="268"/>
        <end position="463"/>
    </location>
</feature>
<dbReference type="SMART" id="SM00387">
    <property type="entry name" value="HATPase_c"/>
    <property type="match status" value="1"/>
</dbReference>
<dbReference type="Pfam" id="PF10436">
    <property type="entry name" value="BCDHK_Adom3"/>
    <property type="match status" value="1"/>
</dbReference>
<evidence type="ECO:0000256" key="6">
    <source>
        <dbReference type="ARBA" id="ARBA00022840"/>
    </source>
</evidence>
<organism evidence="11 12">
    <name type="scientific">Linnemannia gamsii</name>
    <dbReference type="NCBI Taxonomy" id="64522"/>
    <lineage>
        <taxon>Eukaryota</taxon>
        <taxon>Fungi</taxon>
        <taxon>Fungi incertae sedis</taxon>
        <taxon>Mucoromycota</taxon>
        <taxon>Mortierellomycotina</taxon>
        <taxon>Mortierellomycetes</taxon>
        <taxon>Mortierellales</taxon>
        <taxon>Mortierellaceae</taxon>
        <taxon>Linnemannia</taxon>
    </lineage>
</organism>
<comment type="similarity">
    <text evidence="1 8">Belongs to the PDK/BCKDK protein kinase family.</text>
</comment>
<sequence>MTLRSAGSSLAITATKRGFITNTEQKEAEDVVSFYDDRVTQYASQEIQTVTLKTLLGLGRSGSSNHDQQQGAARDLAVNLDVARYARKELPVRLARLIKATQKLPFIVGTNPYIKRVYKLYYDSFQSITASPEEIRDKDDLDRFAALLKGLVESHADVVPMLSQGFLECKKYMAREDIKRFLDDMIRARIGIRLIAEQAISLREQRHEHEKSSVDTPHDDIVGVVHTELRPADLIKTCASFVQELCDVNYGSSPEVVINGQTDTTFTYVPVHLEYILCELLKNSVRATVEQSQKMGRSALNPHGDGSDRRSSSTNRESGNGVVIVNQDDDQDVTKRPNDFGHPPVEVTIAQGEHEVTIRIRDHGGGISREDFDAIFDYSFTTVKNENDSSKDLSSNDSPYGVDSIFKGVSRLAMQAGLGGPIAGLGFGLPLTRIYAQYFGGDMHLISLQGYGCDVFLKLKQIDESLDDLQI</sequence>
<evidence type="ECO:0000313" key="12">
    <source>
        <dbReference type="Proteomes" id="UP001194696"/>
    </source>
</evidence>
<evidence type="ECO:0000256" key="2">
    <source>
        <dbReference type="ARBA" id="ARBA00022553"/>
    </source>
</evidence>
<dbReference type="InterPro" id="IPR036890">
    <property type="entry name" value="HATPase_C_sf"/>
</dbReference>
<dbReference type="Pfam" id="PF02518">
    <property type="entry name" value="HATPase_c"/>
    <property type="match status" value="1"/>
</dbReference>
<keyword evidence="4 8" id="KW-0547">Nucleotide-binding</keyword>
<name>A0ABQ7K3X9_9FUNG</name>
<dbReference type="InterPro" id="IPR003594">
    <property type="entry name" value="HATPase_dom"/>
</dbReference>
<dbReference type="EMBL" id="JAAAIM010000260">
    <property type="protein sequence ID" value="KAG0291077.1"/>
    <property type="molecule type" value="Genomic_DNA"/>
</dbReference>
<evidence type="ECO:0000256" key="1">
    <source>
        <dbReference type="ARBA" id="ARBA00006155"/>
    </source>
</evidence>
<keyword evidence="5 8" id="KW-0418">Kinase</keyword>
<accession>A0ABQ7K3X9</accession>
<dbReference type="PANTHER" id="PTHR11947">
    <property type="entry name" value="PYRUVATE DEHYDROGENASE KINASE"/>
    <property type="match status" value="1"/>
</dbReference>
<reference evidence="11 12" key="1">
    <citation type="journal article" date="2020" name="Fungal Divers.">
        <title>Resolving the Mortierellaceae phylogeny through synthesis of multi-gene phylogenetics and phylogenomics.</title>
        <authorList>
            <person name="Vandepol N."/>
            <person name="Liber J."/>
            <person name="Desiro A."/>
            <person name="Na H."/>
            <person name="Kennedy M."/>
            <person name="Barry K."/>
            <person name="Grigoriev I.V."/>
            <person name="Miller A.N."/>
            <person name="O'Donnell K."/>
            <person name="Stajich J.E."/>
            <person name="Bonito G."/>
        </authorList>
    </citation>
    <scope>NUCLEOTIDE SEQUENCE [LARGE SCALE GENOMIC DNA]</scope>
    <source>
        <strain evidence="11 12">AD045</strain>
    </source>
</reference>
<keyword evidence="3 8" id="KW-0808">Transferase</keyword>
<dbReference type="PANTHER" id="PTHR11947:SF20">
    <property type="entry name" value="[3-METHYL-2-OXOBUTANOATE DEHYDROGENASE [LIPOAMIDE]] KINASE, MITOCHONDRIAL"/>
    <property type="match status" value="1"/>
</dbReference>
<comment type="caution">
    <text evidence="11">The sequence shown here is derived from an EMBL/GenBank/DDBJ whole genome shotgun (WGS) entry which is preliminary data.</text>
</comment>
<keyword evidence="12" id="KW-1185">Reference proteome</keyword>
<dbReference type="InterPro" id="IPR018955">
    <property type="entry name" value="BCDHK/PDK_N"/>
</dbReference>
<comment type="subcellular location">
    <subcellularLocation>
        <location evidence="8">Mitochondrion matrix</location>
    </subcellularLocation>
</comment>
<evidence type="ECO:0000256" key="3">
    <source>
        <dbReference type="ARBA" id="ARBA00022679"/>
    </source>
</evidence>
<gene>
    <name evidence="11" type="ORF">BGZ96_005543</name>
</gene>
<evidence type="ECO:0000256" key="8">
    <source>
        <dbReference type="RuleBase" id="RU366032"/>
    </source>
</evidence>
<keyword evidence="7 8" id="KW-0496">Mitochondrion</keyword>
<evidence type="ECO:0000256" key="9">
    <source>
        <dbReference type="SAM" id="MobiDB-lite"/>
    </source>
</evidence>
<evidence type="ECO:0000256" key="7">
    <source>
        <dbReference type="ARBA" id="ARBA00023128"/>
    </source>
</evidence>
<proteinExistence type="inferred from homology"/>
<dbReference type="SUPFAM" id="SSF55874">
    <property type="entry name" value="ATPase domain of HSP90 chaperone/DNA topoisomerase II/histidine kinase"/>
    <property type="match status" value="2"/>
</dbReference>
<dbReference type="InterPro" id="IPR036784">
    <property type="entry name" value="AK/P_DHK_N_sf"/>
</dbReference>
<dbReference type="SUPFAM" id="SSF69012">
    <property type="entry name" value="alpha-ketoacid dehydrogenase kinase, N-terminal domain"/>
    <property type="match status" value="1"/>
</dbReference>
<dbReference type="EC" id="2.7.11.-" evidence="8"/>
<protein>
    <recommendedName>
        <fullName evidence="8">Protein-serine/threonine kinase</fullName>
        <ecNumber evidence="8">2.7.11.-</ecNumber>
    </recommendedName>
</protein>
<dbReference type="InterPro" id="IPR039028">
    <property type="entry name" value="BCKD/PDK"/>
</dbReference>
<evidence type="ECO:0000313" key="11">
    <source>
        <dbReference type="EMBL" id="KAG0291077.1"/>
    </source>
</evidence>